<dbReference type="GO" id="GO:0006352">
    <property type="term" value="P:DNA-templated transcription initiation"/>
    <property type="evidence" value="ECO:0007669"/>
    <property type="project" value="InterPro"/>
</dbReference>
<evidence type="ECO:0000256" key="3">
    <source>
        <dbReference type="ARBA" id="ARBA00023082"/>
    </source>
</evidence>
<dbReference type="EMBL" id="LBXL01000035">
    <property type="protein sequence ID" value="KKR29174.1"/>
    <property type="molecule type" value="Genomic_DNA"/>
</dbReference>
<dbReference type="Gene3D" id="1.10.1740.10">
    <property type="match status" value="1"/>
</dbReference>
<dbReference type="Pfam" id="PF04542">
    <property type="entry name" value="Sigma70_r2"/>
    <property type="match status" value="1"/>
</dbReference>
<keyword evidence="3" id="KW-0731">Sigma factor</keyword>
<dbReference type="InterPro" id="IPR013325">
    <property type="entry name" value="RNA_pol_sigma_r2"/>
</dbReference>
<feature type="domain" description="RNA polymerase sigma-70 region 2" evidence="6">
    <location>
        <begin position="26"/>
        <end position="92"/>
    </location>
</feature>
<dbReference type="InterPro" id="IPR039425">
    <property type="entry name" value="RNA_pol_sigma-70-like"/>
</dbReference>
<feature type="domain" description="RNA polymerase sigma factor 70 region 4 type 2" evidence="7">
    <location>
        <begin position="136"/>
        <end position="172"/>
    </location>
</feature>
<dbReference type="InterPro" id="IPR013249">
    <property type="entry name" value="RNA_pol_sigma70_r4_t2"/>
</dbReference>
<evidence type="ECO:0000313" key="9">
    <source>
        <dbReference type="Proteomes" id="UP000034793"/>
    </source>
</evidence>
<dbReference type="PANTHER" id="PTHR43133:SF8">
    <property type="entry name" value="RNA POLYMERASE SIGMA FACTOR HI_1459-RELATED"/>
    <property type="match status" value="1"/>
</dbReference>
<dbReference type="GO" id="GO:0003677">
    <property type="term" value="F:DNA binding"/>
    <property type="evidence" value="ECO:0007669"/>
    <property type="project" value="UniProtKB-KW"/>
</dbReference>
<dbReference type="InterPro" id="IPR014284">
    <property type="entry name" value="RNA_pol_sigma-70_dom"/>
</dbReference>
<protein>
    <submittedName>
        <fullName evidence="8">Sigma-70 family RNA polymerase sigma factor</fullName>
    </submittedName>
</protein>
<keyword evidence="4" id="KW-0238">DNA-binding</keyword>
<gene>
    <name evidence="8" type="ORF">UT61_C0035G0009</name>
</gene>
<dbReference type="Pfam" id="PF08281">
    <property type="entry name" value="Sigma70_r4_2"/>
    <property type="match status" value="1"/>
</dbReference>
<dbReference type="SUPFAM" id="SSF88659">
    <property type="entry name" value="Sigma3 and sigma4 domains of RNA polymerase sigma factors"/>
    <property type="match status" value="1"/>
</dbReference>
<keyword evidence="2" id="KW-0805">Transcription regulation</keyword>
<evidence type="ECO:0000256" key="5">
    <source>
        <dbReference type="ARBA" id="ARBA00023163"/>
    </source>
</evidence>
<dbReference type="SUPFAM" id="SSF88946">
    <property type="entry name" value="Sigma2 domain of RNA polymerase sigma factors"/>
    <property type="match status" value="1"/>
</dbReference>
<evidence type="ECO:0000259" key="6">
    <source>
        <dbReference type="Pfam" id="PF04542"/>
    </source>
</evidence>
<evidence type="ECO:0000313" key="8">
    <source>
        <dbReference type="EMBL" id="KKR29174.1"/>
    </source>
</evidence>
<dbReference type="AlphaFoldDB" id="A0A0G0PLW4"/>
<dbReference type="PANTHER" id="PTHR43133">
    <property type="entry name" value="RNA POLYMERASE ECF-TYPE SIGMA FACTO"/>
    <property type="match status" value="1"/>
</dbReference>
<keyword evidence="5" id="KW-0804">Transcription</keyword>
<comment type="caution">
    <text evidence="8">The sequence shown here is derived from an EMBL/GenBank/DDBJ whole genome shotgun (WGS) entry which is preliminary data.</text>
</comment>
<reference evidence="8 9" key="1">
    <citation type="journal article" date="2015" name="Nature">
        <title>rRNA introns, odd ribosomes, and small enigmatic genomes across a large radiation of phyla.</title>
        <authorList>
            <person name="Brown C.T."/>
            <person name="Hug L.A."/>
            <person name="Thomas B.C."/>
            <person name="Sharon I."/>
            <person name="Castelle C.J."/>
            <person name="Singh A."/>
            <person name="Wilkins M.J."/>
            <person name="Williams K.H."/>
            <person name="Banfield J.F."/>
        </authorList>
    </citation>
    <scope>NUCLEOTIDE SEQUENCE [LARGE SCALE GENOMIC DNA]</scope>
</reference>
<dbReference type="InterPro" id="IPR013324">
    <property type="entry name" value="RNA_pol_sigma_r3/r4-like"/>
</dbReference>
<dbReference type="NCBIfam" id="TIGR02937">
    <property type="entry name" value="sigma70-ECF"/>
    <property type="match status" value="1"/>
</dbReference>
<proteinExistence type="inferred from homology"/>
<dbReference type="GO" id="GO:0016987">
    <property type="term" value="F:sigma factor activity"/>
    <property type="evidence" value="ECO:0007669"/>
    <property type="project" value="UniProtKB-KW"/>
</dbReference>
<dbReference type="Proteomes" id="UP000034793">
    <property type="component" value="Unassembled WGS sequence"/>
</dbReference>
<comment type="similarity">
    <text evidence="1">Belongs to the sigma-70 factor family. ECF subfamily.</text>
</comment>
<dbReference type="InterPro" id="IPR036388">
    <property type="entry name" value="WH-like_DNA-bd_sf"/>
</dbReference>
<evidence type="ECO:0000256" key="1">
    <source>
        <dbReference type="ARBA" id="ARBA00010641"/>
    </source>
</evidence>
<dbReference type="InterPro" id="IPR007627">
    <property type="entry name" value="RNA_pol_sigma70_r2"/>
</dbReference>
<name>A0A0G0PLW4_9BACT</name>
<accession>A0A0G0PLW4</accession>
<evidence type="ECO:0000256" key="4">
    <source>
        <dbReference type="ARBA" id="ARBA00023125"/>
    </source>
</evidence>
<evidence type="ECO:0000256" key="2">
    <source>
        <dbReference type="ARBA" id="ARBA00023015"/>
    </source>
</evidence>
<organism evidence="8 9">
    <name type="scientific">Candidatus Woesebacteria bacterium GW2011_GWA1_39_8</name>
    <dbReference type="NCBI Taxonomy" id="1618552"/>
    <lineage>
        <taxon>Bacteria</taxon>
        <taxon>Candidatus Woeseibacteriota</taxon>
    </lineage>
</organism>
<evidence type="ECO:0000259" key="7">
    <source>
        <dbReference type="Pfam" id="PF08281"/>
    </source>
</evidence>
<sequence length="185" mass="21575">MVILNNMSDEEILKLSYKRPSYFGQLFDRHHKRFLKIAKRTLRSEDDAEDTVQEAFIRIYKYGKKFPQNGGKFVPWSNTILKNCLADQINKYKNATVALTPELEAVTPCLDQEEILNNSNQSYVQFVLHKIGGATAEILNLRYVLGKSFKEIARMLNIKNSTARVRVHRSKKIFMQAYEQFNSYE</sequence>
<dbReference type="Gene3D" id="1.10.10.10">
    <property type="entry name" value="Winged helix-like DNA-binding domain superfamily/Winged helix DNA-binding domain"/>
    <property type="match status" value="1"/>
</dbReference>